<dbReference type="EMBL" id="LGAP01000043">
    <property type="protein sequence ID" value="KOF13015.1"/>
    <property type="molecule type" value="Genomic_DNA"/>
</dbReference>
<dbReference type="InterPro" id="IPR023393">
    <property type="entry name" value="START-like_dom_sf"/>
</dbReference>
<dbReference type="Gene3D" id="3.30.530.20">
    <property type="match status" value="1"/>
</dbReference>
<evidence type="ECO:0000256" key="1">
    <source>
        <dbReference type="ARBA" id="ARBA00006817"/>
    </source>
</evidence>
<protein>
    <submittedName>
        <fullName evidence="3">ATPase</fullName>
    </submittedName>
</protein>
<comment type="caution">
    <text evidence="3">The sequence shown here is derived from an EMBL/GenBank/DDBJ whole genome shotgun (WGS) entry which is preliminary data.</text>
</comment>
<dbReference type="OrthoDB" id="793407at2"/>
<evidence type="ECO:0000313" key="4">
    <source>
        <dbReference type="Proteomes" id="UP000037425"/>
    </source>
</evidence>
<dbReference type="SUPFAM" id="SSF55961">
    <property type="entry name" value="Bet v1-like"/>
    <property type="match status" value="1"/>
</dbReference>
<gene>
    <name evidence="3" type="ORF">AC244_32365</name>
</gene>
<evidence type="ECO:0000313" key="3">
    <source>
        <dbReference type="EMBL" id="KOF13015.1"/>
    </source>
</evidence>
<evidence type="ECO:0000259" key="2">
    <source>
        <dbReference type="Pfam" id="PF08327"/>
    </source>
</evidence>
<dbReference type="PATRIC" id="fig|106592.7.peg.5942"/>
<accession>A0A0L8BEM8</accession>
<sequence length="155" mass="17212">MHVIQPAPVRKAVTVRADQERAFDIFVSAMGDWWLKSHSLTTSGQKTVVVEPFAGGRWYEIGNSGEEKQWGRVLACERPRRILFAWQLNADWVFDPDFRTEVEVTFEPTTDGGTMVLLEHRDIGNYGDKASEARAALDSEGGWAGLLAAFAAKAA</sequence>
<reference evidence="4" key="1">
    <citation type="submission" date="2015-07" db="EMBL/GenBank/DDBJ databases">
        <title>Whole genome sequence of an Ensifer adhaerens strain isolated from a cave pool in the Wind Cave National Park.</title>
        <authorList>
            <person name="Eng W.W.H."/>
            <person name="Gan H.M."/>
            <person name="Barton H.A."/>
            <person name="Savka M.A."/>
        </authorList>
    </citation>
    <scope>NUCLEOTIDE SEQUENCE [LARGE SCALE GENOMIC DNA]</scope>
    <source>
        <strain evidence="4">SD006</strain>
    </source>
</reference>
<proteinExistence type="inferred from homology"/>
<dbReference type="CDD" id="cd08891">
    <property type="entry name" value="SRPBCC_CalC"/>
    <property type="match status" value="1"/>
</dbReference>
<dbReference type="RefSeq" id="WP_053252913.1">
    <property type="nucleotide sequence ID" value="NZ_LGAP01000043.1"/>
</dbReference>
<dbReference type="Proteomes" id="UP000037425">
    <property type="component" value="Unassembled WGS sequence"/>
</dbReference>
<dbReference type="InterPro" id="IPR013538">
    <property type="entry name" value="ASHA1/2-like_C"/>
</dbReference>
<name>A0A0L8BEM8_ENSAD</name>
<organism evidence="3 4">
    <name type="scientific">Ensifer adhaerens</name>
    <name type="common">Sinorhizobium morelense</name>
    <dbReference type="NCBI Taxonomy" id="106592"/>
    <lineage>
        <taxon>Bacteria</taxon>
        <taxon>Pseudomonadati</taxon>
        <taxon>Pseudomonadota</taxon>
        <taxon>Alphaproteobacteria</taxon>
        <taxon>Hyphomicrobiales</taxon>
        <taxon>Rhizobiaceae</taxon>
        <taxon>Sinorhizobium/Ensifer group</taxon>
        <taxon>Ensifer</taxon>
    </lineage>
</organism>
<feature type="domain" description="Activator of Hsp90 ATPase homologue 1/2-like C-terminal" evidence="2">
    <location>
        <begin position="20"/>
        <end position="151"/>
    </location>
</feature>
<dbReference type="AlphaFoldDB" id="A0A0L8BEM8"/>
<comment type="similarity">
    <text evidence="1">Belongs to the AHA1 family.</text>
</comment>
<dbReference type="Pfam" id="PF08327">
    <property type="entry name" value="AHSA1"/>
    <property type="match status" value="1"/>
</dbReference>